<dbReference type="AlphaFoldDB" id="A0A5C7HTU6"/>
<organism evidence="2 3">
    <name type="scientific">Acer yangbiense</name>
    <dbReference type="NCBI Taxonomy" id="1000413"/>
    <lineage>
        <taxon>Eukaryota</taxon>
        <taxon>Viridiplantae</taxon>
        <taxon>Streptophyta</taxon>
        <taxon>Embryophyta</taxon>
        <taxon>Tracheophyta</taxon>
        <taxon>Spermatophyta</taxon>
        <taxon>Magnoliopsida</taxon>
        <taxon>eudicotyledons</taxon>
        <taxon>Gunneridae</taxon>
        <taxon>Pentapetalae</taxon>
        <taxon>rosids</taxon>
        <taxon>malvids</taxon>
        <taxon>Sapindales</taxon>
        <taxon>Sapindaceae</taxon>
        <taxon>Hippocastanoideae</taxon>
        <taxon>Acereae</taxon>
        <taxon>Acer</taxon>
    </lineage>
</organism>
<protein>
    <submittedName>
        <fullName evidence="2">Uncharacterized protein</fullName>
    </submittedName>
</protein>
<reference evidence="3" key="1">
    <citation type="journal article" date="2019" name="Gigascience">
        <title>De novo genome assembly of the endangered Acer yangbiense, a plant species with extremely small populations endemic to Yunnan Province, China.</title>
        <authorList>
            <person name="Yang J."/>
            <person name="Wariss H.M."/>
            <person name="Tao L."/>
            <person name="Zhang R."/>
            <person name="Yun Q."/>
            <person name="Hollingsworth P."/>
            <person name="Dao Z."/>
            <person name="Luo G."/>
            <person name="Guo H."/>
            <person name="Ma Y."/>
            <person name="Sun W."/>
        </authorList>
    </citation>
    <scope>NUCLEOTIDE SEQUENCE [LARGE SCALE GENOMIC DNA]</scope>
    <source>
        <strain evidence="3">cv. Malutang</strain>
    </source>
</reference>
<gene>
    <name evidence="2" type="ORF">EZV62_014828</name>
</gene>
<evidence type="ECO:0000313" key="2">
    <source>
        <dbReference type="EMBL" id="TXG60255.1"/>
    </source>
</evidence>
<feature type="compositionally biased region" description="Basic and acidic residues" evidence="1">
    <location>
        <begin position="59"/>
        <end position="72"/>
    </location>
</feature>
<feature type="region of interest" description="Disordered" evidence="1">
    <location>
        <begin position="1"/>
        <end position="99"/>
    </location>
</feature>
<dbReference type="Proteomes" id="UP000323000">
    <property type="component" value="Chromosome 6"/>
</dbReference>
<sequence length="199" mass="22313">MDSDSKLGSLTEYVRGDSEVSEGSKLSTPNSSEEDSHFKFSSMESDSDHYPQDGNRVSFDVKMDIPNGDRRHPQSGNSTHSRASTDFPQNHRSFPHDGNVMSYDYFSNINTNDDNRQTQGALAAPQMPEDTYKKELGGNNHESIEVRCLYSDLSIHHRNELRGTVFCQQNSLRGNSGQETLLFSSRSNAQALSKDKARK</sequence>
<accession>A0A5C7HTU6</accession>
<feature type="compositionally biased region" description="Polar residues" evidence="1">
    <location>
        <begin position="74"/>
        <end position="92"/>
    </location>
</feature>
<keyword evidence="3" id="KW-1185">Reference proteome</keyword>
<proteinExistence type="predicted"/>
<comment type="caution">
    <text evidence="2">The sequence shown here is derived from an EMBL/GenBank/DDBJ whole genome shotgun (WGS) entry which is preliminary data.</text>
</comment>
<evidence type="ECO:0000313" key="3">
    <source>
        <dbReference type="Proteomes" id="UP000323000"/>
    </source>
</evidence>
<name>A0A5C7HTU6_9ROSI</name>
<dbReference type="EMBL" id="VAHF01000006">
    <property type="protein sequence ID" value="TXG60255.1"/>
    <property type="molecule type" value="Genomic_DNA"/>
</dbReference>
<evidence type="ECO:0000256" key="1">
    <source>
        <dbReference type="SAM" id="MobiDB-lite"/>
    </source>
</evidence>